<evidence type="ECO:0000256" key="3">
    <source>
        <dbReference type="ARBA" id="ARBA00022475"/>
    </source>
</evidence>
<dbReference type="PROSITE" id="PS01037">
    <property type="entry name" value="SBP_BACTERIAL_1"/>
    <property type="match status" value="1"/>
</dbReference>
<evidence type="ECO:0000313" key="11">
    <source>
        <dbReference type="Proteomes" id="UP000193944"/>
    </source>
</evidence>
<keyword evidence="4 9" id="KW-0732">Signal</keyword>
<proteinExistence type="inferred from homology"/>
<dbReference type="InterPro" id="IPR050490">
    <property type="entry name" value="Bact_solute-bd_prot1"/>
</dbReference>
<dbReference type="Gene3D" id="3.40.190.10">
    <property type="entry name" value="Periplasmic binding protein-like II"/>
    <property type="match status" value="2"/>
</dbReference>
<keyword evidence="11" id="KW-1185">Reference proteome</keyword>
<dbReference type="PANTHER" id="PTHR43649">
    <property type="entry name" value="ARABINOSE-BINDING PROTEIN-RELATED"/>
    <property type="match status" value="1"/>
</dbReference>
<keyword evidence="6" id="KW-0564">Palmitate</keyword>
<evidence type="ECO:0000256" key="6">
    <source>
        <dbReference type="ARBA" id="ARBA00023139"/>
    </source>
</evidence>
<organism evidence="10 11">
    <name type="scientific">Anaeromyces robustus</name>
    <dbReference type="NCBI Taxonomy" id="1754192"/>
    <lineage>
        <taxon>Eukaryota</taxon>
        <taxon>Fungi</taxon>
        <taxon>Fungi incertae sedis</taxon>
        <taxon>Chytridiomycota</taxon>
        <taxon>Chytridiomycota incertae sedis</taxon>
        <taxon>Neocallimastigomycetes</taxon>
        <taxon>Neocallimastigales</taxon>
        <taxon>Neocallimastigaceae</taxon>
        <taxon>Anaeromyces</taxon>
    </lineage>
</organism>
<sequence length="434" mass="50050">MIIRNIFILTFLLSFAYIGNAIDILGIASSENGAGLLYNKLAGEFNEYAKKKELDITVTVNLLSKENSTVEVTDYESTLDSLLPKKSEKYDIIFYDNIFTSKYGQHFVNLKEVVSDEYFKLYEKGIAPQSCVYDNKWVAFPVSIDLSVLYYNKDLLDKYHKSPPKTWNELRETTQYIMSKENNKDLVGYNGLFPDNEIGTCSLYEFFYTFRDKPESSYPSFDSKEAKDAFNMLIKLKEEVASDDIFKQDIYFAIDSLDKNNLFTKSWYVPSMTNSSFTLIPGNKEGVTGSTIGGFNVAINKYVKSDNQKAAAKFIEFLASKDIQKEIVMENKVFSALPSIYDDADVCNIVECEVFKNVQLITRPSSKYNDYSTFSQKFRKAVYDGLYEDKSVEETLKNIKNIVDDFASSYLKKSYYGLITYFIIYFIYYLYINF</sequence>
<evidence type="ECO:0000313" key="10">
    <source>
        <dbReference type="EMBL" id="ORX64250.1"/>
    </source>
</evidence>
<feature type="chain" id="PRO_5012643680" evidence="9">
    <location>
        <begin position="22"/>
        <end position="434"/>
    </location>
</feature>
<protein>
    <submittedName>
        <fullName evidence="10">Periplasmic binding protein-like II</fullName>
    </submittedName>
</protein>
<dbReference type="Proteomes" id="UP000193944">
    <property type="component" value="Unassembled WGS sequence"/>
</dbReference>
<dbReference type="STRING" id="1754192.A0A1Y1VSH6"/>
<reference evidence="10 11" key="2">
    <citation type="submission" date="2016-08" db="EMBL/GenBank/DDBJ databases">
        <title>Pervasive Adenine N6-methylation of Active Genes in Fungi.</title>
        <authorList>
            <consortium name="DOE Joint Genome Institute"/>
            <person name="Mondo S.J."/>
            <person name="Dannebaum R.O."/>
            <person name="Kuo R.C."/>
            <person name="Labutti K."/>
            <person name="Haridas S."/>
            <person name="Kuo A."/>
            <person name="Salamov A."/>
            <person name="Ahrendt S.R."/>
            <person name="Lipzen A."/>
            <person name="Sullivan W."/>
            <person name="Andreopoulos W.B."/>
            <person name="Clum A."/>
            <person name="Lindquist E."/>
            <person name="Daum C."/>
            <person name="Ramamoorthy G.K."/>
            <person name="Gryganskyi A."/>
            <person name="Culley D."/>
            <person name="Magnuson J.K."/>
            <person name="James T.Y."/>
            <person name="O'Malley M.A."/>
            <person name="Stajich J.E."/>
            <person name="Spatafora J.W."/>
            <person name="Visel A."/>
            <person name="Grigoriev I.V."/>
        </authorList>
    </citation>
    <scope>NUCLEOTIDE SEQUENCE [LARGE SCALE GENOMIC DNA]</scope>
    <source>
        <strain evidence="10 11">S4</strain>
    </source>
</reference>
<dbReference type="AlphaFoldDB" id="A0A1Y1VSH6"/>
<evidence type="ECO:0000256" key="2">
    <source>
        <dbReference type="ARBA" id="ARBA00022448"/>
    </source>
</evidence>
<evidence type="ECO:0000256" key="9">
    <source>
        <dbReference type="SAM" id="SignalP"/>
    </source>
</evidence>
<comment type="caution">
    <text evidence="10">The sequence shown here is derived from an EMBL/GenBank/DDBJ whole genome shotgun (WGS) entry which is preliminary data.</text>
</comment>
<dbReference type="GO" id="GO:0055085">
    <property type="term" value="P:transmembrane transport"/>
    <property type="evidence" value="ECO:0007669"/>
    <property type="project" value="InterPro"/>
</dbReference>
<evidence type="ECO:0000256" key="1">
    <source>
        <dbReference type="ARBA" id="ARBA00008520"/>
    </source>
</evidence>
<gene>
    <name evidence="10" type="ORF">BCR32DRAFT_273173</name>
</gene>
<evidence type="ECO:0000256" key="7">
    <source>
        <dbReference type="ARBA" id="ARBA00023288"/>
    </source>
</evidence>
<reference evidence="10 11" key="1">
    <citation type="submission" date="2016-08" db="EMBL/GenBank/DDBJ databases">
        <title>A Parts List for Fungal Cellulosomes Revealed by Comparative Genomics.</title>
        <authorList>
            <consortium name="DOE Joint Genome Institute"/>
            <person name="Haitjema C.H."/>
            <person name="Gilmore S.P."/>
            <person name="Henske J.K."/>
            <person name="Solomon K.V."/>
            <person name="De Groot R."/>
            <person name="Kuo A."/>
            <person name="Mondo S.J."/>
            <person name="Salamov A.A."/>
            <person name="Labutti K."/>
            <person name="Zhao Z."/>
            <person name="Chiniquy J."/>
            <person name="Barry K."/>
            <person name="Brewer H.M."/>
            <person name="Purvine S.O."/>
            <person name="Wright A.T."/>
            <person name="Boxma B."/>
            <person name="Van Alen T."/>
            <person name="Hackstein J.H."/>
            <person name="Baker S.E."/>
            <person name="Grigoriev I.V."/>
            <person name="O'Malley M.A."/>
        </authorList>
    </citation>
    <scope>NUCLEOTIDE SEQUENCE [LARGE SCALE GENOMIC DNA]</scope>
    <source>
        <strain evidence="10 11">S4</strain>
    </source>
</reference>
<dbReference type="OrthoDB" id="2157358at2759"/>
<keyword evidence="2" id="KW-0813">Transport</keyword>
<name>A0A1Y1VSH6_9FUNG</name>
<evidence type="ECO:0000256" key="4">
    <source>
        <dbReference type="ARBA" id="ARBA00022729"/>
    </source>
</evidence>
<keyword evidence="8" id="KW-0812">Transmembrane</keyword>
<feature type="signal peptide" evidence="9">
    <location>
        <begin position="1"/>
        <end position="21"/>
    </location>
</feature>
<evidence type="ECO:0000256" key="5">
    <source>
        <dbReference type="ARBA" id="ARBA00023136"/>
    </source>
</evidence>
<evidence type="ECO:0000256" key="8">
    <source>
        <dbReference type="SAM" id="Phobius"/>
    </source>
</evidence>
<feature type="transmembrane region" description="Helical" evidence="8">
    <location>
        <begin position="415"/>
        <end position="432"/>
    </location>
</feature>
<dbReference type="InterPro" id="IPR006059">
    <property type="entry name" value="SBP"/>
</dbReference>
<comment type="similarity">
    <text evidence="1">Belongs to the bacterial solute-binding protein 1 family.</text>
</comment>
<accession>A0A1Y1VSH6</accession>
<keyword evidence="3" id="KW-1003">Cell membrane</keyword>
<keyword evidence="5 8" id="KW-0472">Membrane</keyword>
<keyword evidence="8" id="KW-1133">Transmembrane helix</keyword>
<dbReference type="InterPro" id="IPR006061">
    <property type="entry name" value="SBP_1_CS"/>
</dbReference>
<dbReference type="EMBL" id="MCFG01000542">
    <property type="protein sequence ID" value="ORX64250.1"/>
    <property type="molecule type" value="Genomic_DNA"/>
</dbReference>
<dbReference type="SUPFAM" id="SSF53850">
    <property type="entry name" value="Periplasmic binding protein-like II"/>
    <property type="match status" value="1"/>
</dbReference>
<dbReference type="Pfam" id="PF13416">
    <property type="entry name" value="SBP_bac_8"/>
    <property type="match status" value="1"/>
</dbReference>
<dbReference type="PANTHER" id="PTHR43649:SF33">
    <property type="entry name" value="POLYGALACTURONAN_RHAMNOGALACTURONAN-BINDING PROTEIN YTCQ"/>
    <property type="match status" value="1"/>
</dbReference>
<keyword evidence="7" id="KW-0449">Lipoprotein</keyword>